<evidence type="ECO:0000256" key="2">
    <source>
        <dbReference type="ARBA" id="ARBA00010072"/>
    </source>
</evidence>
<dbReference type="CDD" id="cd06261">
    <property type="entry name" value="TM_PBP2"/>
    <property type="match status" value="1"/>
</dbReference>
<evidence type="ECO:0000256" key="4">
    <source>
        <dbReference type="ARBA" id="ARBA00022475"/>
    </source>
</evidence>
<evidence type="ECO:0000256" key="3">
    <source>
        <dbReference type="ARBA" id="ARBA00022448"/>
    </source>
</evidence>
<dbReference type="InterPro" id="IPR043429">
    <property type="entry name" value="ArtM/GltK/GlnP/TcyL/YhdX-like"/>
</dbReference>
<dbReference type="GO" id="GO:0043190">
    <property type="term" value="C:ATP-binding cassette (ABC) transporter complex"/>
    <property type="evidence" value="ECO:0007669"/>
    <property type="project" value="InterPro"/>
</dbReference>
<feature type="transmembrane region" description="Helical" evidence="8">
    <location>
        <begin position="68"/>
        <end position="86"/>
    </location>
</feature>
<dbReference type="GO" id="GO:0006865">
    <property type="term" value="P:amino acid transport"/>
    <property type="evidence" value="ECO:0007669"/>
    <property type="project" value="TreeGrafter"/>
</dbReference>
<dbReference type="PANTHER" id="PTHR30614">
    <property type="entry name" value="MEMBRANE COMPONENT OF AMINO ACID ABC TRANSPORTER"/>
    <property type="match status" value="1"/>
</dbReference>
<dbReference type="NCBIfam" id="TIGR01726">
    <property type="entry name" value="HEQRo_perm_3TM"/>
    <property type="match status" value="1"/>
</dbReference>
<sequence length="232" mass="25736">MNYQLDFNAVFHGEYGALLFKGLKLTLLLTVEAWILAILVGTILAVLRLGGGRILQKFVKAYVAYHQNVPMLVQILLWYFGISAILPDAIQTWFNTHNGEFLFSVIAIGLCMAAYISEDLRSGLRAVPHGQQEASRSLGLSYVKTMRYVVLPQAVRVAMPPLINHSVLLFKNTSLAMAIGCAELSYATREIENHTFRTFESYLVATVVYLLISLLIMAAGAATSSKHRIKGR</sequence>
<feature type="transmembrane region" description="Helical" evidence="8">
    <location>
        <begin position="202"/>
        <end position="222"/>
    </location>
</feature>
<dbReference type="AlphaFoldDB" id="A0A5E4SY23"/>
<feature type="domain" description="ABC transmembrane type-1" evidence="9">
    <location>
        <begin position="23"/>
        <end position="220"/>
    </location>
</feature>
<evidence type="ECO:0000256" key="8">
    <source>
        <dbReference type="RuleBase" id="RU363032"/>
    </source>
</evidence>
<dbReference type="EMBL" id="CABPRZ010000003">
    <property type="protein sequence ID" value="VVD80720.1"/>
    <property type="molecule type" value="Genomic_DNA"/>
</dbReference>
<keyword evidence="11" id="KW-1185">Reference proteome</keyword>
<evidence type="ECO:0000313" key="10">
    <source>
        <dbReference type="EMBL" id="VVD80720.1"/>
    </source>
</evidence>
<dbReference type="SUPFAM" id="SSF161098">
    <property type="entry name" value="MetI-like"/>
    <property type="match status" value="1"/>
</dbReference>
<comment type="subcellular location">
    <subcellularLocation>
        <location evidence="1">Cell inner membrane</location>
        <topology evidence="1">Multi-pass membrane protein</topology>
    </subcellularLocation>
    <subcellularLocation>
        <location evidence="8">Cell membrane</location>
        <topology evidence="8">Multi-pass membrane protein</topology>
    </subcellularLocation>
</comment>
<dbReference type="PANTHER" id="PTHR30614:SF47">
    <property type="entry name" value="ABC TRANSPORTER PERMEASE"/>
    <property type="match status" value="1"/>
</dbReference>
<dbReference type="InterPro" id="IPR000515">
    <property type="entry name" value="MetI-like"/>
</dbReference>
<feature type="transmembrane region" description="Helical" evidence="8">
    <location>
        <begin position="25"/>
        <end position="47"/>
    </location>
</feature>
<dbReference type="Pfam" id="PF00528">
    <property type="entry name" value="BPD_transp_1"/>
    <property type="match status" value="1"/>
</dbReference>
<evidence type="ECO:0000256" key="6">
    <source>
        <dbReference type="ARBA" id="ARBA00022989"/>
    </source>
</evidence>
<feature type="transmembrane region" description="Helical" evidence="8">
    <location>
        <begin position="98"/>
        <end position="116"/>
    </location>
</feature>
<keyword evidence="3 8" id="KW-0813">Transport</keyword>
<dbReference type="InterPro" id="IPR035906">
    <property type="entry name" value="MetI-like_sf"/>
</dbReference>
<evidence type="ECO:0000256" key="5">
    <source>
        <dbReference type="ARBA" id="ARBA00022692"/>
    </source>
</evidence>
<comment type="similarity">
    <text evidence="2">Belongs to the binding-protein-dependent transport system permease family. HisMQ subfamily.</text>
</comment>
<dbReference type="RefSeq" id="WP_150695981.1">
    <property type="nucleotide sequence ID" value="NZ_CABPRZ010000003.1"/>
</dbReference>
<protein>
    <submittedName>
        <fullName evidence="10">Amino acid ABC transporter permease</fullName>
    </submittedName>
</protein>
<dbReference type="InterPro" id="IPR010065">
    <property type="entry name" value="AA_ABC_transptr_permease_3TM"/>
</dbReference>
<name>A0A5E4SY23_9BURK</name>
<keyword evidence="5 8" id="KW-0812">Transmembrane</keyword>
<reference evidence="10 11" key="1">
    <citation type="submission" date="2019-08" db="EMBL/GenBank/DDBJ databases">
        <authorList>
            <person name="Peeters C."/>
        </authorList>
    </citation>
    <scope>NUCLEOTIDE SEQUENCE [LARGE SCALE GENOMIC DNA]</scope>
    <source>
        <strain evidence="10 11">LMG 30175</strain>
    </source>
</reference>
<dbReference type="Gene3D" id="1.10.3720.10">
    <property type="entry name" value="MetI-like"/>
    <property type="match status" value="1"/>
</dbReference>
<dbReference type="OrthoDB" id="6534575at2"/>
<dbReference type="PROSITE" id="PS50928">
    <property type="entry name" value="ABC_TM1"/>
    <property type="match status" value="1"/>
</dbReference>
<organism evidence="10 11">
    <name type="scientific">Pandoraea terrae</name>
    <dbReference type="NCBI Taxonomy" id="1537710"/>
    <lineage>
        <taxon>Bacteria</taxon>
        <taxon>Pseudomonadati</taxon>
        <taxon>Pseudomonadota</taxon>
        <taxon>Betaproteobacteria</taxon>
        <taxon>Burkholderiales</taxon>
        <taxon>Burkholderiaceae</taxon>
        <taxon>Pandoraea</taxon>
    </lineage>
</organism>
<keyword evidence="7 8" id="KW-0472">Membrane</keyword>
<dbReference type="Proteomes" id="UP000414233">
    <property type="component" value="Unassembled WGS sequence"/>
</dbReference>
<evidence type="ECO:0000256" key="7">
    <source>
        <dbReference type="ARBA" id="ARBA00023136"/>
    </source>
</evidence>
<evidence type="ECO:0000256" key="1">
    <source>
        <dbReference type="ARBA" id="ARBA00004429"/>
    </source>
</evidence>
<evidence type="ECO:0000259" key="9">
    <source>
        <dbReference type="PROSITE" id="PS50928"/>
    </source>
</evidence>
<keyword evidence="6 8" id="KW-1133">Transmembrane helix</keyword>
<dbReference type="GO" id="GO:0022857">
    <property type="term" value="F:transmembrane transporter activity"/>
    <property type="evidence" value="ECO:0007669"/>
    <property type="project" value="InterPro"/>
</dbReference>
<gene>
    <name evidence="10" type="ORF">PTE30175_01047</name>
</gene>
<accession>A0A5E4SY23</accession>
<proteinExistence type="inferred from homology"/>
<evidence type="ECO:0000313" key="11">
    <source>
        <dbReference type="Proteomes" id="UP000414233"/>
    </source>
</evidence>
<keyword evidence="4" id="KW-1003">Cell membrane</keyword>